<sequence>MEEYLALVDRMHEAHLVSPSQQPHTPACLCAISATAPTDQPNSSAESHSLHVLQQQAAVAAGARCNPPLAPVPPSTEARLVSVEASPTPTDADVCFFHRCFGDEARNCRLPCPWPHQENRVGKGH</sequence>
<accession>A0A5B7GJC5</accession>
<evidence type="ECO:0000313" key="2">
    <source>
        <dbReference type="Proteomes" id="UP000324222"/>
    </source>
</evidence>
<organism evidence="1 2">
    <name type="scientific">Portunus trituberculatus</name>
    <name type="common">Swimming crab</name>
    <name type="synonym">Neptunus trituberculatus</name>
    <dbReference type="NCBI Taxonomy" id="210409"/>
    <lineage>
        <taxon>Eukaryota</taxon>
        <taxon>Metazoa</taxon>
        <taxon>Ecdysozoa</taxon>
        <taxon>Arthropoda</taxon>
        <taxon>Crustacea</taxon>
        <taxon>Multicrustacea</taxon>
        <taxon>Malacostraca</taxon>
        <taxon>Eumalacostraca</taxon>
        <taxon>Eucarida</taxon>
        <taxon>Decapoda</taxon>
        <taxon>Pleocyemata</taxon>
        <taxon>Brachyura</taxon>
        <taxon>Eubrachyura</taxon>
        <taxon>Portunoidea</taxon>
        <taxon>Portunidae</taxon>
        <taxon>Portuninae</taxon>
        <taxon>Portunus</taxon>
    </lineage>
</organism>
<evidence type="ECO:0000313" key="1">
    <source>
        <dbReference type="EMBL" id="MPC56604.1"/>
    </source>
</evidence>
<dbReference type="EMBL" id="VSRR010014074">
    <property type="protein sequence ID" value="MPC56604.1"/>
    <property type="molecule type" value="Genomic_DNA"/>
</dbReference>
<comment type="caution">
    <text evidence="1">The sequence shown here is derived from an EMBL/GenBank/DDBJ whole genome shotgun (WGS) entry which is preliminary data.</text>
</comment>
<reference evidence="1 2" key="1">
    <citation type="submission" date="2019-05" db="EMBL/GenBank/DDBJ databases">
        <title>Another draft genome of Portunus trituberculatus and its Hox gene families provides insights of decapod evolution.</title>
        <authorList>
            <person name="Jeong J.-H."/>
            <person name="Song I."/>
            <person name="Kim S."/>
            <person name="Choi T."/>
            <person name="Kim D."/>
            <person name="Ryu S."/>
            <person name="Kim W."/>
        </authorList>
    </citation>
    <scope>NUCLEOTIDE SEQUENCE [LARGE SCALE GENOMIC DNA]</scope>
    <source>
        <tissue evidence="1">Muscle</tissue>
    </source>
</reference>
<name>A0A5B7GJC5_PORTR</name>
<dbReference type="OrthoDB" id="6506768at2759"/>
<dbReference type="AlphaFoldDB" id="A0A5B7GJC5"/>
<dbReference type="Proteomes" id="UP000324222">
    <property type="component" value="Unassembled WGS sequence"/>
</dbReference>
<proteinExistence type="predicted"/>
<protein>
    <submittedName>
        <fullName evidence="1">Uncharacterized protein</fullName>
    </submittedName>
</protein>
<gene>
    <name evidence="1" type="ORF">E2C01_050568</name>
</gene>
<keyword evidence="2" id="KW-1185">Reference proteome</keyword>